<dbReference type="Gene3D" id="3.40.50.1860">
    <property type="match status" value="2"/>
</dbReference>
<accession>A0A254NFS8</accession>
<evidence type="ECO:0000256" key="1">
    <source>
        <dbReference type="ARBA" id="ARBA00001602"/>
    </source>
</evidence>
<dbReference type="EMBL" id="NISI01000001">
    <property type="protein sequence ID" value="OWR05662.1"/>
    <property type="molecule type" value="Genomic_DNA"/>
</dbReference>
<dbReference type="GO" id="GO:0009252">
    <property type="term" value="P:peptidoglycan biosynthetic process"/>
    <property type="evidence" value="ECO:0007669"/>
    <property type="project" value="UniProtKB-UniRule"/>
</dbReference>
<evidence type="ECO:0000256" key="4">
    <source>
        <dbReference type="ARBA" id="ARBA00022984"/>
    </source>
</evidence>
<evidence type="ECO:0000256" key="7">
    <source>
        <dbReference type="HAMAP-Rule" id="MF_00258"/>
    </source>
</evidence>
<dbReference type="NCBIfam" id="TIGR00067">
    <property type="entry name" value="glut_race"/>
    <property type="match status" value="1"/>
</dbReference>
<dbReference type="EC" id="5.1.1.3" evidence="2 7"/>
<keyword evidence="4 7" id="KW-0573">Peptidoglycan synthesis</keyword>
<keyword evidence="9" id="KW-1185">Reference proteome</keyword>
<feature type="active site" description="Proton donor/acceptor" evidence="7">
    <location>
        <position position="78"/>
    </location>
</feature>
<reference evidence="8 9" key="1">
    <citation type="journal article" date="2007" name="Int. J. Syst. Evol. Microbiol.">
        <title>Description of Pelomonas aquatica sp. nov. and Pelomonas puraquae sp. nov., isolated from industrial and haemodialysis water.</title>
        <authorList>
            <person name="Gomila M."/>
            <person name="Bowien B."/>
            <person name="Falsen E."/>
            <person name="Moore E.R."/>
            <person name="Lalucat J."/>
        </authorList>
    </citation>
    <scope>NUCLEOTIDE SEQUENCE [LARGE SCALE GENOMIC DNA]</scope>
    <source>
        <strain evidence="8 9">CCUG 52769</strain>
    </source>
</reference>
<dbReference type="GO" id="GO:0071555">
    <property type="term" value="P:cell wall organization"/>
    <property type="evidence" value="ECO:0007669"/>
    <property type="project" value="UniProtKB-KW"/>
</dbReference>
<sequence length="276" mass="29440">MQIDLTTRREIGVFDSGVGGFTVLRELRTLLPHARLRYLADTAYAPYGSRTPEEIRARSFAITEHLIAQGARLIVIACNTATAHAIDALRQQWPAVPFVGTEPGIKPAVAASANGRIGLLATPATARSARLHALIERHAAGHEVTVQGCAGVVDHIEAGDLGSPELQALVARHCAPLLEAGVDTALLGCTHFPLIEPLWREALGPAVTLLRIETAVARRAADLWPPLPTDAARLAVETSGDAHALKAWMAEVLGWTDVEVQAWRPESANGLQGQTV</sequence>
<dbReference type="RefSeq" id="WP_088481869.1">
    <property type="nucleotide sequence ID" value="NZ_NISI01000001.1"/>
</dbReference>
<dbReference type="PANTHER" id="PTHR21198">
    <property type="entry name" value="GLUTAMATE RACEMASE"/>
    <property type="match status" value="1"/>
</dbReference>
<keyword evidence="5 7" id="KW-0413">Isomerase</keyword>
<evidence type="ECO:0000313" key="8">
    <source>
        <dbReference type="EMBL" id="OWR05662.1"/>
    </source>
</evidence>
<dbReference type="PANTHER" id="PTHR21198:SF2">
    <property type="entry name" value="GLUTAMATE RACEMASE"/>
    <property type="match status" value="1"/>
</dbReference>
<dbReference type="AlphaFoldDB" id="A0A254NFS8"/>
<feature type="binding site" evidence="7">
    <location>
        <begin position="15"/>
        <end position="16"/>
    </location>
    <ligand>
        <name>substrate</name>
    </ligand>
</feature>
<dbReference type="InterPro" id="IPR015942">
    <property type="entry name" value="Asp/Glu/hydantoin_racemase"/>
</dbReference>
<dbReference type="OrthoDB" id="9801055at2"/>
<dbReference type="Proteomes" id="UP000197446">
    <property type="component" value="Unassembled WGS sequence"/>
</dbReference>
<comment type="pathway">
    <text evidence="7">Cell wall biogenesis; peptidoglycan biosynthesis.</text>
</comment>
<evidence type="ECO:0000256" key="5">
    <source>
        <dbReference type="ARBA" id="ARBA00023235"/>
    </source>
</evidence>
<dbReference type="PROSITE" id="PS00923">
    <property type="entry name" value="ASP_GLU_RACEMASE_1"/>
    <property type="match status" value="1"/>
</dbReference>
<feature type="binding site" evidence="7">
    <location>
        <begin position="47"/>
        <end position="48"/>
    </location>
    <ligand>
        <name>substrate</name>
    </ligand>
</feature>
<proteinExistence type="inferred from homology"/>
<evidence type="ECO:0000256" key="6">
    <source>
        <dbReference type="ARBA" id="ARBA00023316"/>
    </source>
</evidence>
<dbReference type="GO" id="GO:0008360">
    <property type="term" value="P:regulation of cell shape"/>
    <property type="evidence" value="ECO:0007669"/>
    <property type="project" value="UniProtKB-KW"/>
</dbReference>
<dbReference type="HAMAP" id="MF_00258">
    <property type="entry name" value="Glu_racemase"/>
    <property type="match status" value="1"/>
</dbReference>
<evidence type="ECO:0000256" key="3">
    <source>
        <dbReference type="ARBA" id="ARBA00022960"/>
    </source>
</evidence>
<comment type="caution">
    <text evidence="8">The sequence shown here is derived from an EMBL/GenBank/DDBJ whole genome shotgun (WGS) entry which is preliminary data.</text>
</comment>
<dbReference type="InterPro" id="IPR018187">
    <property type="entry name" value="Asp/Glu_racemase_AS_1"/>
</dbReference>
<protein>
    <recommendedName>
        <fullName evidence="2 7">Glutamate racemase</fullName>
        <ecNumber evidence="2 7">5.1.1.3</ecNumber>
    </recommendedName>
</protein>
<feature type="active site" description="Proton donor/acceptor" evidence="7">
    <location>
        <position position="189"/>
    </location>
</feature>
<dbReference type="SUPFAM" id="SSF53681">
    <property type="entry name" value="Aspartate/glutamate racemase"/>
    <property type="match status" value="2"/>
</dbReference>
<feature type="binding site" evidence="7">
    <location>
        <begin position="79"/>
        <end position="80"/>
    </location>
    <ligand>
        <name>substrate</name>
    </ligand>
</feature>
<dbReference type="UniPathway" id="UPA00219"/>
<comment type="function">
    <text evidence="7">Provides the (R)-glutamate required for cell wall biosynthesis.</text>
</comment>
<organism evidence="8 9">
    <name type="scientific">Roseateles puraquae</name>
    <dbReference type="NCBI Taxonomy" id="431059"/>
    <lineage>
        <taxon>Bacteria</taxon>
        <taxon>Pseudomonadati</taxon>
        <taxon>Pseudomonadota</taxon>
        <taxon>Betaproteobacteria</taxon>
        <taxon>Burkholderiales</taxon>
        <taxon>Sphaerotilaceae</taxon>
        <taxon>Roseateles</taxon>
    </lineage>
</organism>
<name>A0A254NFS8_9BURK</name>
<comment type="catalytic activity">
    <reaction evidence="1 7">
        <text>L-glutamate = D-glutamate</text>
        <dbReference type="Rhea" id="RHEA:12813"/>
        <dbReference type="ChEBI" id="CHEBI:29985"/>
        <dbReference type="ChEBI" id="CHEBI:29986"/>
        <dbReference type="EC" id="5.1.1.3"/>
    </reaction>
</comment>
<feature type="binding site" evidence="7">
    <location>
        <begin position="190"/>
        <end position="191"/>
    </location>
    <ligand>
        <name>substrate</name>
    </ligand>
</feature>
<gene>
    <name evidence="7 8" type="primary">murI</name>
    <name evidence="8" type="ORF">CDO81_04165</name>
</gene>
<dbReference type="Pfam" id="PF01177">
    <property type="entry name" value="Asp_Glu_race"/>
    <property type="match status" value="1"/>
</dbReference>
<dbReference type="GO" id="GO:0008881">
    <property type="term" value="F:glutamate racemase activity"/>
    <property type="evidence" value="ECO:0007669"/>
    <property type="project" value="UniProtKB-UniRule"/>
</dbReference>
<keyword evidence="3 7" id="KW-0133">Cell shape</keyword>
<dbReference type="InterPro" id="IPR004391">
    <property type="entry name" value="Glu_race"/>
</dbReference>
<evidence type="ECO:0000256" key="2">
    <source>
        <dbReference type="ARBA" id="ARBA00013090"/>
    </source>
</evidence>
<dbReference type="InterPro" id="IPR001920">
    <property type="entry name" value="Asp/Glu_race"/>
</dbReference>
<comment type="similarity">
    <text evidence="7">Belongs to the aspartate/glutamate racemases family.</text>
</comment>
<keyword evidence="6 7" id="KW-0961">Cell wall biogenesis/degradation</keyword>
<evidence type="ECO:0000313" key="9">
    <source>
        <dbReference type="Proteomes" id="UP000197446"/>
    </source>
</evidence>